<comment type="caution">
    <text evidence="1">The sequence shown here is derived from an EMBL/GenBank/DDBJ whole genome shotgun (WGS) entry which is preliminary data.</text>
</comment>
<gene>
    <name evidence="1" type="ORF">AC230_20670</name>
</gene>
<proteinExistence type="predicted"/>
<dbReference type="EMBL" id="LFXA01000013">
    <property type="protein sequence ID" value="KNB50843.1"/>
    <property type="molecule type" value="Genomic_DNA"/>
</dbReference>
<protein>
    <submittedName>
        <fullName evidence="1">Uncharacterized protein</fullName>
    </submittedName>
</protein>
<dbReference type="AlphaFoldDB" id="A0A0K9XCB6"/>
<accession>A0A0K9XCB6</accession>
<dbReference type="Proteomes" id="UP000037288">
    <property type="component" value="Unassembled WGS sequence"/>
</dbReference>
<evidence type="ECO:0000313" key="1">
    <source>
        <dbReference type="EMBL" id="KNB50843.1"/>
    </source>
</evidence>
<sequence length="61" mass="6563">MYGHPASTALHMIEGMNSFTMVEFPTASARESAEFFGAVFGWAGTLYGPEYRAAGSPPRCT</sequence>
<evidence type="ECO:0000313" key="2">
    <source>
        <dbReference type="Proteomes" id="UP000037288"/>
    </source>
</evidence>
<organism evidence="1 2">
    <name type="scientific">Streptomyces caatingaensis</name>
    <dbReference type="NCBI Taxonomy" id="1678637"/>
    <lineage>
        <taxon>Bacteria</taxon>
        <taxon>Bacillati</taxon>
        <taxon>Actinomycetota</taxon>
        <taxon>Actinomycetes</taxon>
        <taxon>Kitasatosporales</taxon>
        <taxon>Streptomycetaceae</taxon>
        <taxon>Streptomyces</taxon>
    </lineage>
</organism>
<name>A0A0K9XCB6_9ACTN</name>
<keyword evidence="2" id="KW-1185">Reference proteome</keyword>
<dbReference type="PATRIC" id="fig|1678637.3.peg.4425"/>
<reference evidence="2" key="1">
    <citation type="submission" date="2015-07" db="EMBL/GenBank/DDBJ databases">
        <title>Draft genome sequence of Streptomyces sp. CMAA 1322, a bacterium isolated from Caatinga biome, from dry forest semiarid of Brazil.</title>
        <authorList>
            <person name="Santos S.N."/>
            <person name="Gacesa R."/>
            <person name="Taketani R.G."/>
            <person name="Long P.F."/>
            <person name="Melo I.S."/>
        </authorList>
    </citation>
    <scope>NUCLEOTIDE SEQUENCE [LARGE SCALE GENOMIC DNA]</scope>
    <source>
        <strain evidence="2">CMAA 1322</strain>
    </source>
</reference>